<dbReference type="Proteomes" id="UP000639772">
    <property type="component" value="Unassembled WGS sequence"/>
</dbReference>
<evidence type="ECO:0000313" key="3">
    <source>
        <dbReference type="Proteomes" id="UP000639772"/>
    </source>
</evidence>
<evidence type="ECO:0000256" key="1">
    <source>
        <dbReference type="SAM" id="MobiDB-lite"/>
    </source>
</evidence>
<organism evidence="2 3">
    <name type="scientific">Vanilla planifolia</name>
    <name type="common">Vanilla</name>
    <dbReference type="NCBI Taxonomy" id="51239"/>
    <lineage>
        <taxon>Eukaryota</taxon>
        <taxon>Viridiplantae</taxon>
        <taxon>Streptophyta</taxon>
        <taxon>Embryophyta</taxon>
        <taxon>Tracheophyta</taxon>
        <taxon>Spermatophyta</taxon>
        <taxon>Magnoliopsida</taxon>
        <taxon>Liliopsida</taxon>
        <taxon>Asparagales</taxon>
        <taxon>Orchidaceae</taxon>
        <taxon>Vanilloideae</taxon>
        <taxon>Vanilleae</taxon>
        <taxon>Vanilla</taxon>
    </lineage>
</organism>
<feature type="region of interest" description="Disordered" evidence="1">
    <location>
        <begin position="1"/>
        <end position="24"/>
    </location>
</feature>
<name>A0A835U845_VANPL</name>
<feature type="compositionally biased region" description="Basic and acidic residues" evidence="1">
    <location>
        <begin position="9"/>
        <end position="22"/>
    </location>
</feature>
<proteinExistence type="predicted"/>
<gene>
    <name evidence="2" type="ORF">HPP92_025954</name>
</gene>
<comment type="caution">
    <text evidence="2">The sequence shown here is derived from an EMBL/GenBank/DDBJ whole genome shotgun (WGS) entry which is preliminary data.</text>
</comment>
<accession>A0A835U845</accession>
<sequence>MRVKRRSRGCREKGIGGGERRCGRGWGRRRRRARKRRNEEERGKRWRRLKGCRRRGEEKDGEE</sequence>
<evidence type="ECO:0000313" key="2">
    <source>
        <dbReference type="EMBL" id="KAG0451943.1"/>
    </source>
</evidence>
<protein>
    <submittedName>
        <fullName evidence="2">Uncharacterized protein</fullName>
    </submittedName>
</protein>
<dbReference type="AlphaFoldDB" id="A0A835U845"/>
<reference evidence="2 3" key="1">
    <citation type="journal article" date="2020" name="Nat. Food">
        <title>A phased Vanilla planifolia genome enables genetic improvement of flavour and production.</title>
        <authorList>
            <person name="Hasing T."/>
            <person name="Tang H."/>
            <person name="Brym M."/>
            <person name="Khazi F."/>
            <person name="Huang T."/>
            <person name="Chambers A.H."/>
        </authorList>
    </citation>
    <scope>NUCLEOTIDE SEQUENCE [LARGE SCALE GENOMIC DNA]</scope>
    <source>
        <tissue evidence="2">Leaf</tissue>
    </source>
</reference>
<dbReference type="EMBL" id="JADCNM010000041">
    <property type="protein sequence ID" value="KAG0451943.1"/>
    <property type="molecule type" value="Genomic_DNA"/>
</dbReference>